<organism evidence="9 10">
    <name type="scientific">Exophiala mesophila</name>
    <name type="common">Black yeast-like fungus</name>
    <dbReference type="NCBI Taxonomy" id="212818"/>
    <lineage>
        <taxon>Eukaryota</taxon>
        <taxon>Fungi</taxon>
        <taxon>Dikarya</taxon>
        <taxon>Ascomycota</taxon>
        <taxon>Pezizomycotina</taxon>
        <taxon>Eurotiomycetes</taxon>
        <taxon>Chaetothyriomycetidae</taxon>
        <taxon>Chaetothyriales</taxon>
        <taxon>Herpotrichiellaceae</taxon>
        <taxon>Exophiala</taxon>
    </lineage>
</organism>
<dbReference type="AlphaFoldDB" id="A0A438N009"/>
<feature type="transmembrane region" description="Helical" evidence="7">
    <location>
        <begin position="277"/>
        <end position="297"/>
    </location>
</feature>
<evidence type="ECO:0000256" key="4">
    <source>
        <dbReference type="ARBA" id="ARBA00022989"/>
    </source>
</evidence>
<dbReference type="FunFam" id="1.20.1250.20:FF:000034">
    <property type="entry name" value="MFS general substrate transporter"/>
    <property type="match status" value="1"/>
</dbReference>
<feature type="transmembrane region" description="Helical" evidence="7">
    <location>
        <begin position="41"/>
        <end position="61"/>
    </location>
</feature>
<feature type="domain" description="Major facilitator superfamily (MFS) profile" evidence="8">
    <location>
        <begin position="48"/>
        <end position="458"/>
    </location>
</feature>
<proteinExistence type="predicted"/>
<evidence type="ECO:0000256" key="6">
    <source>
        <dbReference type="SAM" id="MobiDB-lite"/>
    </source>
</evidence>
<dbReference type="Pfam" id="PF07690">
    <property type="entry name" value="MFS_1"/>
    <property type="match status" value="1"/>
</dbReference>
<accession>A0A438N009</accession>
<evidence type="ECO:0000313" key="10">
    <source>
        <dbReference type="Proteomes" id="UP000288859"/>
    </source>
</evidence>
<dbReference type="Gene3D" id="1.20.1250.20">
    <property type="entry name" value="MFS general substrate transporter like domains"/>
    <property type="match status" value="2"/>
</dbReference>
<protein>
    <recommendedName>
        <fullName evidence="8">Major facilitator superfamily (MFS) profile domain-containing protein</fullName>
    </recommendedName>
</protein>
<keyword evidence="4 7" id="KW-1133">Transmembrane helix</keyword>
<dbReference type="GO" id="GO:0016020">
    <property type="term" value="C:membrane"/>
    <property type="evidence" value="ECO:0007669"/>
    <property type="project" value="UniProtKB-SubCell"/>
</dbReference>
<feature type="transmembrane region" description="Helical" evidence="7">
    <location>
        <begin position="317"/>
        <end position="334"/>
    </location>
</feature>
<evidence type="ECO:0000256" key="1">
    <source>
        <dbReference type="ARBA" id="ARBA00004141"/>
    </source>
</evidence>
<dbReference type="SUPFAM" id="SSF103473">
    <property type="entry name" value="MFS general substrate transporter"/>
    <property type="match status" value="1"/>
</dbReference>
<sequence>MVDTPEKTDPTASSMVELENGPGEIPTMSDEAWADLDRKTLLRLDLLLVPLVAMLYLLSFLDRANIGNARVAGLQMDLGITDHQYQTAITVTYVPYIAAELPSNLLLKKIGPRIVLPAICVSWGLITTLQSQIHNYAGLLACRFFLGLAEGGLYPGIILYLSGFYRRHELQVRVGLFFSAVALSGAFSGLLAAAIQQMDGIRGLRGWQWIFLLEGLFTVLFGFVVFFALPNDPHQVRTFSPEHVEHCVRRLKLDVNMQINEKVTVSTVCSVFKDVHVWVASINLFCNGACLFGLAYFTPSIVQGLGYSRTRTQLLTVPPFACAFVVTMIAAYLADRFKRRGLTAGCTTSIALIGAAMAFTLRSIHGRYASLILLITGIYSTSPSLISWVPNNSAGHVRRATAIAFAVMLCNVGGIVSTWIYPGSSAPYYLFGAKFNLSLIAITIAGCGFQVFWLSRLNKLKNERASEMLRDVADLSFEDQFAKLGDHHPDFKYTY</sequence>
<feature type="transmembrane region" description="Helical" evidence="7">
    <location>
        <begin position="114"/>
        <end position="130"/>
    </location>
</feature>
<evidence type="ECO:0000256" key="7">
    <source>
        <dbReference type="SAM" id="Phobius"/>
    </source>
</evidence>
<feature type="transmembrane region" description="Helical" evidence="7">
    <location>
        <begin position="368"/>
        <end position="389"/>
    </location>
</feature>
<dbReference type="EMBL" id="NAJM01000033">
    <property type="protein sequence ID" value="RVX69024.1"/>
    <property type="molecule type" value="Genomic_DNA"/>
</dbReference>
<dbReference type="GO" id="GO:0022857">
    <property type="term" value="F:transmembrane transporter activity"/>
    <property type="evidence" value="ECO:0007669"/>
    <property type="project" value="InterPro"/>
</dbReference>
<evidence type="ECO:0000256" key="3">
    <source>
        <dbReference type="ARBA" id="ARBA00022692"/>
    </source>
</evidence>
<gene>
    <name evidence="9" type="ORF">B0A52_08091</name>
</gene>
<feature type="transmembrane region" description="Helical" evidence="7">
    <location>
        <begin position="341"/>
        <end position="362"/>
    </location>
</feature>
<evidence type="ECO:0000259" key="8">
    <source>
        <dbReference type="PROSITE" id="PS50850"/>
    </source>
</evidence>
<comment type="subcellular location">
    <subcellularLocation>
        <location evidence="1">Membrane</location>
        <topology evidence="1">Multi-pass membrane protein</topology>
    </subcellularLocation>
</comment>
<evidence type="ECO:0000313" key="9">
    <source>
        <dbReference type="EMBL" id="RVX69024.1"/>
    </source>
</evidence>
<dbReference type="VEuPathDB" id="FungiDB:PV10_07790"/>
<feature type="transmembrane region" description="Helical" evidence="7">
    <location>
        <begin position="136"/>
        <end position="162"/>
    </location>
</feature>
<dbReference type="PANTHER" id="PTHR43791">
    <property type="entry name" value="PERMEASE-RELATED"/>
    <property type="match status" value="1"/>
</dbReference>
<dbReference type="PANTHER" id="PTHR43791:SF85">
    <property type="entry name" value="TRANSPORTER, PUTATIVE (AFU_ORTHOLOGUE AFUA_6G00710)-RELATED"/>
    <property type="match status" value="1"/>
</dbReference>
<dbReference type="PROSITE" id="PS50850">
    <property type="entry name" value="MFS"/>
    <property type="match status" value="1"/>
</dbReference>
<keyword evidence="2" id="KW-0813">Transport</keyword>
<evidence type="ECO:0000256" key="5">
    <source>
        <dbReference type="ARBA" id="ARBA00023136"/>
    </source>
</evidence>
<dbReference type="Proteomes" id="UP000288859">
    <property type="component" value="Unassembled WGS sequence"/>
</dbReference>
<feature type="transmembrane region" description="Helical" evidence="7">
    <location>
        <begin position="207"/>
        <end position="229"/>
    </location>
</feature>
<feature type="region of interest" description="Disordered" evidence="6">
    <location>
        <begin position="1"/>
        <end position="21"/>
    </location>
</feature>
<name>A0A438N009_EXOME</name>
<keyword evidence="5 7" id="KW-0472">Membrane</keyword>
<dbReference type="FunFam" id="1.20.1250.20:FF:000013">
    <property type="entry name" value="MFS general substrate transporter"/>
    <property type="match status" value="1"/>
</dbReference>
<dbReference type="InterPro" id="IPR020846">
    <property type="entry name" value="MFS_dom"/>
</dbReference>
<comment type="caution">
    <text evidence="9">The sequence shown here is derived from an EMBL/GenBank/DDBJ whole genome shotgun (WGS) entry which is preliminary data.</text>
</comment>
<feature type="transmembrane region" description="Helical" evidence="7">
    <location>
        <begin position="174"/>
        <end position="195"/>
    </location>
</feature>
<reference evidence="9 10" key="1">
    <citation type="submission" date="2017-03" db="EMBL/GenBank/DDBJ databases">
        <title>Genomes of endolithic fungi from Antarctica.</title>
        <authorList>
            <person name="Coleine C."/>
            <person name="Masonjones S."/>
            <person name="Stajich J.E."/>
        </authorList>
    </citation>
    <scope>NUCLEOTIDE SEQUENCE [LARGE SCALE GENOMIC DNA]</scope>
    <source>
        <strain evidence="9 10">CCFEE 6314</strain>
    </source>
</reference>
<dbReference type="OrthoDB" id="9971669at2759"/>
<feature type="transmembrane region" description="Helical" evidence="7">
    <location>
        <begin position="401"/>
        <end position="421"/>
    </location>
</feature>
<dbReference type="InterPro" id="IPR036259">
    <property type="entry name" value="MFS_trans_sf"/>
</dbReference>
<dbReference type="InterPro" id="IPR011701">
    <property type="entry name" value="MFS"/>
</dbReference>
<keyword evidence="3 7" id="KW-0812">Transmembrane</keyword>
<evidence type="ECO:0000256" key="2">
    <source>
        <dbReference type="ARBA" id="ARBA00022448"/>
    </source>
</evidence>
<feature type="transmembrane region" description="Helical" evidence="7">
    <location>
        <begin position="433"/>
        <end position="454"/>
    </location>
</feature>